<dbReference type="PANTHER" id="PTHR21600">
    <property type="entry name" value="MITOCHONDRIAL RNA PSEUDOURIDINE SYNTHASE"/>
    <property type="match status" value="1"/>
</dbReference>
<dbReference type="InterPro" id="IPR006224">
    <property type="entry name" value="PsdUridine_synth_RluA-like_CS"/>
</dbReference>
<proteinExistence type="inferred from homology"/>
<feature type="domain" description="RNA-binding S4" evidence="10">
    <location>
        <begin position="43"/>
        <end position="109"/>
    </location>
</feature>
<dbReference type="Proteomes" id="UP000613160">
    <property type="component" value="Unassembled WGS sequence"/>
</dbReference>
<dbReference type="CDD" id="cd02869">
    <property type="entry name" value="PseudoU_synth_RluA_like"/>
    <property type="match status" value="1"/>
</dbReference>
<comment type="catalytic activity">
    <reaction evidence="4">
        <text>uridine(1911/1915/1917) in 23S rRNA = pseudouridine(1911/1915/1917) in 23S rRNA</text>
        <dbReference type="Rhea" id="RHEA:42524"/>
        <dbReference type="Rhea" id="RHEA-COMP:10097"/>
        <dbReference type="Rhea" id="RHEA-COMP:10098"/>
        <dbReference type="ChEBI" id="CHEBI:65314"/>
        <dbReference type="ChEBI" id="CHEBI:65315"/>
        <dbReference type="EC" id="5.4.99.23"/>
    </reaction>
</comment>
<dbReference type="PROSITE" id="PS01129">
    <property type="entry name" value="PSI_RLU"/>
    <property type="match status" value="1"/>
</dbReference>
<name>A0A916XU97_9HYPH</name>
<dbReference type="Pfam" id="PF01479">
    <property type="entry name" value="S4"/>
    <property type="match status" value="1"/>
</dbReference>
<dbReference type="EC" id="5.4.99.-" evidence="8"/>
<evidence type="ECO:0000256" key="9">
    <source>
        <dbReference type="SAM" id="MobiDB-lite"/>
    </source>
</evidence>
<comment type="caution">
    <text evidence="11">The sequence shown here is derived from an EMBL/GenBank/DDBJ whole genome shotgun (WGS) entry which is preliminary data.</text>
</comment>
<dbReference type="FunFam" id="3.30.2350.10:FF:000006">
    <property type="entry name" value="Pseudouridine synthase"/>
    <property type="match status" value="1"/>
</dbReference>
<comment type="catalytic activity">
    <reaction evidence="8">
        <text>a uridine in RNA = a pseudouridine in RNA</text>
        <dbReference type="Rhea" id="RHEA:48348"/>
        <dbReference type="Rhea" id="RHEA-COMP:12068"/>
        <dbReference type="Rhea" id="RHEA-COMP:12069"/>
        <dbReference type="ChEBI" id="CHEBI:65314"/>
        <dbReference type="ChEBI" id="CHEBI:65315"/>
    </reaction>
</comment>
<keyword evidence="3 8" id="KW-0413">Isomerase</keyword>
<accession>A0A916XU97</accession>
<dbReference type="InterPro" id="IPR036986">
    <property type="entry name" value="S4_RNA-bd_sf"/>
</dbReference>
<evidence type="ECO:0000256" key="5">
    <source>
        <dbReference type="ARBA" id="ARBA00056072"/>
    </source>
</evidence>
<dbReference type="GO" id="GO:0000455">
    <property type="term" value="P:enzyme-directed rRNA pseudouridine synthesis"/>
    <property type="evidence" value="ECO:0007669"/>
    <property type="project" value="TreeGrafter"/>
</dbReference>
<dbReference type="CDD" id="cd00165">
    <property type="entry name" value="S4"/>
    <property type="match status" value="1"/>
</dbReference>
<dbReference type="NCBIfam" id="TIGR00005">
    <property type="entry name" value="rluA_subfam"/>
    <property type="match status" value="1"/>
</dbReference>
<dbReference type="InterPro" id="IPR006225">
    <property type="entry name" value="PsdUridine_synth_RluC/D"/>
</dbReference>
<evidence type="ECO:0000256" key="7">
    <source>
        <dbReference type="PROSITE-ProRule" id="PRU00182"/>
    </source>
</evidence>
<dbReference type="SUPFAM" id="SSF55174">
    <property type="entry name" value="Alpha-L RNA-binding motif"/>
    <property type="match status" value="1"/>
</dbReference>
<evidence type="ECO:0000313" key="11">
    <source>
        <dbReference type="EMBL" id="GGD09674.1"/>
    </source>
</evidence>
<dbReference type="InterPro" id="IPR002942">
    <property type="entry name" value="S4_RNA-bd"/>
</dbReference>
<evidence type="ECO:0000256" key="6">
    <source>
        <dbReference type="PIRSR" id="PIRSR606225-1"/>
    </source>
</evidence>
<sequence>MSGQSREAPDLFPAAEAPIEPGPTVEDDVEASSFVVGAEQAGQRLDQFLAAQFPGVLSRSRIQALIEAGEVTIGGAPSRISKRKVAEGESVELVVPEAVDADPLPEAIPLAVLYEDAALIVVDKPAGLVVHPGPGNWTGTLVNALLHHCGDSLSGIGGVKRPGIVHRLDKDTSGVMVVAKSDIAHRHLAEQFAAHGRDGRLERAYLAMVWGVPLRAAGTIDAPLGRSGSDRTKRTVVPATRADAREAITHFHVLARSAVAGEDFASLVECQLETGRTHQIRVHMAHVGHPLIGDETYGAGFATKVKRLEPEAAAIVAALGRQALHAHRLGFEHPLTGETMSFETPMPADMQALATALGL</sequence>
<organism evidence="11 12">
    <name type="scientific">Aureimonas glaciei</name>
    <dbReference type="NCBI Taxonomy" id="1776957"/>
    <lineage>
        <taxon>Bacteria</taxon>
        <taxon>Pseudomonadati</taxon>
        <taxon>Pseudomonadota</taxon>
        <taxon>Alphaproteobacteria</taxon>
        <taxon>Hyphomicrobiales</taxon>
        <taxon>Aurantimonadaceae</taxon>
        <taxon>Aureimonas</taxon>
    </lineage>
</organism>
<dbReference type="PANTHER" id="PTHR21600:SF44">
    <property type="entry name" value="RIBOSOMAL LARGE SUBUNIT PSEUDOURIDINE SYNTHASE D"/>
    <property type="match status" value="1"/>
</dbReference>
<evidence type="ECO:0000256" key="2">
    <source>
        <dbReference type="ARBA" id="ARBA00022884"/>
    </source>
</evidence>
<dbReference type="Gene3D" id="3.30.2350.10">
    <property type="entry name" value="Pseudouridine synthase"/>
    <property type="match status" value="1"/>
</dbReference>
<evidence type="ECO:0000256" key="1">
    <source>
        <dbReference type="ARBA" id="ARBA00010876"/>
    </source>
</evidence>
<dbReference type="GO" id="GO:0160140">
    <property type="term" value="F:23S rRNA pseudouridine(1911/1915/1917) synthase activity"/>
    <property type="evidence" value="ECO:0007669"/>
    <property type="project" value="UniProtKB-EC"/>
</dbReference>
<dbReference type="SMART" id="SM00363">
    <property type="entry name" value="S4"/>
    <property type="match status" value="1"/>
</dbReference>
<protein>
    <recommendedName>
        <fullName evidence="8">Pseudouridine synthase</fullName>
        <ecNumber evidence="8">5.4.99.-</ecNumber>
    </recommendedName>
</protein>
<reference evidence="11" key="2">
    <citation type="submission" date="2020-09" db="EMBL/GenBank/DDBJ databases">
        <authorList>
            <person name="Sun Q."/>
            <person name="Zhou Y."/>
        </authorList>
    </citation>
    <scope>NUCLEOTIDE SEQUENCE</scope>
    <source>
        <strain evidence="11">CGMCC 1.15493</strain>
    </source>
</reference>
<dbReference type="AlphaFoldDB" id="A0A916XU97"/>
<evidence type="ECO:0000256" key="8">
    <source>
        <dbReference type="RuleBase" id="RU362028"/>
    </source>
</evidence>
<feature type="active site" evidence="6">
    <location>
        <position position="169"/>
    </location>
</feature>
<dbReference type="SUPFAM" id="SSF55120">
    <property type="entry name" value="Pseudouridine synthase"/>
    <property type="match status" value="1"/>
</dbReference>
<evidence type="ECO:0000313" key="12">
    <source>
        <dbReference type="Proteomes" id="UP000613160"/>
    </source>
</evidence>
<dbReference type="Pfam" id="PF00849">
    <property type="entry name" value="PseudoU_synth_2"/>
    <property type="match status" value="1"/>
</dbReference>
<comment type="similarity">
    <text evidence="1 8">Belongs to the pseudouridine synthase RluA family.</text>
</comment>
<evidence type="ECO:0000259" key="10">
    <source>
        <dbReference type="SMART" id="SM00363"/>
    </source>
</evidence>
<reference evidence="11" key="1">
    <citation type="journal article" date="2014" name="Int. J. Syst. Evol. Microbiol.">
        <title>Complete genome sequence of Corynebacterium casei LMG S-19264T (=DSM 44701T), isolated from a smear-ripened cheese.</title>
        <authorList>
            <consortium name="US DOE Joint Genome Institute (JGI-PGF)"/>
            <person name="Walter F."/>
            <person name="Albersmeier A."/>
            <person name="Kalinowski J."/>
            <person name="Ruckert C."/>
        </authorList>
    </citation>
    <scope>NUCLEOTIDE SEQUENCE</scope>
    <source>
        <strain evidence="11">CGMCC 1.15493</strain>
    </source>
</reference>
<evidence type="ECO:0000256" key="4">
    <source>
        <dbReference type="ARBA" id="ARBA00036882"/>
    </source>
</evidence>
<dbReference type="GO" id="GO:0003723">
    <property type="term" value="F:RNA binding"/>
    <property type="evidence" value="ECO:0007669"/>
    <property type="project" value="UniProtKB-KW"/>
</dbReference>
<keyword evidence="2 7" id="KW-0694">RNA-binding</keyword>
<comment type="function">
    <text evidence="5">Responsible for synthesis of pseudouridine from uracil at positions 1911, 1915 and 1917 in 23S ribosomal RNA.</text>
</comment>
<dbReference type="InterPro" id="IPR050188">
    <property type="entry name" value="RluA_PseudoU_synthase"/>
</dbReference>
<dbReference type="EMBL" id="BMJJ01000002">
    <property type="protein sequence ID" value="GGD09674.1"/>
    <property type="molecule type" value="Genomic_DNA"/>
</dbReference>
<feature type="region of interest" description="Disordered" evidence="9">
    <location>
        <begin position="1"/>
        <end position="25"/>
    </location>
</feature>
<evidence type="ECO:0000256" key="3">
    <source>
        <dbReference type="ARBA" id="ARBA00023235"/>
    </source>
</evidence>
<dbReference type="Gene3D" id="3.10.290.10">
    <property type="entry name" value="RNA-binding S4 domain"/>
    <property type="match status" value="1"/>
</dbReference>
<dbReference type="PROSITE" id="PS50889">
    <property type="entry name" value="S4"/>
    <property type="match status" value="1"/>
</dbReference>
<dbReference type="InterPro" id="IPR006145">
    <property type="entry name" value="PsdUridine_synth_RsuA/RluA"/>
</dbReference>
<gene>
    <name evidence="11" type="primary">rluD</name>
    <name evidence="11" type="ORF">GCM10011335_10730</name>
</gene>
<keyword evidence="12" id="KW-1185">Reference proteome</keyword>
<dbReference type="InterPro" id="IPR020103">
    <property type="entry name" value="PsdUridine_synth_cat_dom_sf"/>
</dbReference>